<keyword evidence="5" id="KW-1185">Reference proteome</keyword>
<dbReference type="AlphaFoldDB" id="A0A918CCE7"/>
<feature type="modified residue" description="4-aspartylphosphate" evidence="2">
    <location>
        <position position="68"/>
    </location>
</feature>
<dbReference type="PROSITE" id="PS50110">
    <property type="entry name" value="RESPONSE_REGULATORY"/>
    <property type="match status" value="1"/>
</dbReference>
<evidence type="ECO:0000313" key="5">
    <source>
        <dbReference type="Proteomes" id="UP000610303"/>
    </source>
</evidence>
<dbReference type="SUPFAM" id="SSF52172">
    <property type="entry name" value="CheY-like"/>
    <property type="match status" value="1"/>
</dbReference>
<reference evidence="4" key="2">
    <citation type="submission" date="2020-09" db="EMBL/GenBank/DDBJ databases">
        <authorList>
            <person name="Sun Q."/>
            <person name="Ohkuma M."/>
        </authorList>
    </citation>
    <scope>NUCLEOTIDE SEQUENCE</scope>
    <source>
        <strain evidence="4">JCM 3346</strain>
    </source>
</reference>
<organism evidence="4 5">
    <name type="scientific">Agromyces mediolanus</name>
    <name type="common">Corynebacterium mediolanum</name>
    <dbReference type="NCBI Taxonomy" id="41986"/>
    <lineage>
        <taxon>Bacteria</taxon>
        <taxon>Bacillati</taxon>
        <taxon>Actinomycetota</taxon>
        <taxon>Actinomycetes</taxon>
        <taxon>Micrococcales</taxon>
        <taxon>Microbacteriaceae</taxon>
        <taxon>Agromyces</taxon>
    </lineage>
</organism>
<accession>A0A918CCE7</accession>
<evidence type="ECO:0000256" key="2">
    <source>
        <dbReference type="PROSITE-ProRule" id="PRU00169"/>
    </source>
</evidence>
<keyword evidence="2" id="KW-0597">Phosphoprotein</keyword>
<dbReference type="Gene3D" id="3.40.50.2300">
    <property type="match status" value="1"/>
</dbReference>
<dbReference type="GO" id="GO:0003677">
    <property type="term" value="F:DNA binding"/>
    <property type="evidence" value="ECO:0007669"/>
    <property type="project" value="UniProtKB-KW"/>
</dbReference>
<proteinExistence type="predicted"/>
<dbReference type="EMBL" id="BMRJ01000001">
    <property type="protein sequence ID" value="GGR17178.1"/>
    <property type="molecule type" value="Genomic_DNA"/>
</dbReference>
<dbReference type="GO" id="GO:0000160">
    <property type="term" value="P:phosphorelay signal transduction system"/>
    <property type="evidence" value="ECO:0007669"/>
    <property type="project" value="InterPro"/>
</dbReference>
<name>A0A918CCE7_AGRME</name>
<reference evidence="4" key="1">
    <citation type="journal article" date="2014" name="Int. J. Syst. Evol. Microbiol.">
        <title>Complete genome sequence of Corynebacterium casei LMG S-19264T (=DSM 44701T), isolated from a smear-ripened cheese.</title>
        <authorList>
            <consortium name="US DOE Joint Genome Institute (JGI-PGF)"/>
            <person name="Walter F."/>
            <person name="Albersmeier A."/>
            <person name="Kalinowski J."/>
            <person name="Ruckert C."/>
        </authorList>
    </citation>
    <scope>NUCLEOTIDE SEQUENCE</scope>
    <source>
        <strain evidence="4">JCM 3346</strain>
    </source>
</reference>
<dbReference type="SUPFAM" id="SSF46894">
    <property type="entry name" value="C-terminal effector domain of the bipartite response regulators"/>
    <property type="match status" value="1"/>
</dbReference>
<sequence>MRRDGLGSAPRLRRAAVVEESVLQRSYAAQLLAAAGMDVVLACGTFQEFMRWLPQSEPASRPELLVVDLARDVHSRRRFEAVAALRAAGIRVLALSPMRSRATARYLLDLQVEAIVSTSDSVEEFLAAVEAVRAGGTAIAPVASAAIHGLESAPRLSAQEERTLALYATGLTILQVAEQIGVRPDTARKYLKRVRAKYAAAGRPARTKLELAQIAWAEGYATLGRGAPAGRTDAASAPADAASEA</sequence>
<dbReference type="Gene3D" id="1.10.10.10">
    <property type="entry name" value="Winged helix-like DNA-binding domain superfamily/Winged helix DNA-binding domain"/>
    <property type="match status" value="1"/>
</dbReference>
<dbReference type="InterPro" id="IPR011006">
    <property type="entry name" value="CheY-like_superfamily"/>
</dbReference>
<dbReference type="InterPro" id="IPR036388">
    <property type="entry name" value="WH-like_DNA-bd_sf"/>
</dbReference>
<protein>
    <recommendedName>
        <fullName evidence="3">Response regulatory domain-containing protein</fullName>
    </recommendedName>
</protein>
<dbReference type="Proteomes" id="UP000610303">
    <property type="component" value="Unassembled WGS sequence"/>
</dbReference>
<gene>
    <name evidence="4" type="ORF">GCM10010196_07440</name>
</gene>
<dbReference type="PANTHER" id="PTHR43214">
    <property type="entry name" value="TWO-COMPONENT RESPONSE REGULATOR"/>
    <property type="match status" value="1"/>
</dbReference>
<comment type="caution">
    <text evidence="4">The sequence shown here is derived from an EMBL/GenBank/DDBJ whole genome shotgun (WGS) entry which is preliminary data.</text>
</comment>
<evidence type="ECO:0000256" key="1">
    <source>
        <dbReference type="ARBA" id="ARBA00023125"/>
    </source>
</evidence>
<feature type="domain" description="Response regulatory" evidence="3">
    <location>
        <begin position="14"/>
        <end position="133"/>
    </location>
</feature>
<dbReference type="InterPro" id="IPR016032">
    <property type="entry name" value="Sig_transdc_resp-reg_C-effctor"/>
</dbReference>
<evidence type="ECO:0000259" key="3">
    <source>
        <dbReference type="PROSITE" id="PS50110"/>
    </source>
</evidence>
<dbReference type="InterPro" id="IPR039420">
    <property type="entry name" value="WalR-like"/>
</dbReference>
<evidence type="ECO:0000313" key="4">
    <source>
        <dbReference type="EMBL" id="GGR17178.1"/>
    </source>
</evidence>
<dbReference type="InterPro" id="IPR001789">
    <property type="entry name" value="Sig_transdc_resp-reg_receiver"/>
</dbReference>
<dbReference type="GO" id="GO:0006355">
    <property type="term" value="P:regulation of DNA-templated transcription"/>
    <property type="evidence" value="ECO:0007669"/>
    <property type="project" value="InterPro"/>
</dbReference>
<keyword evidence="1" id="KW-0238">DNA-binding</keyword>